<gene>
    <name evidence="1" type="ORF">V6N12_060849</name>
</gene>
<name>A0ABR2D8G1_9ROSI</name>
<sequence length="156" mass="17959">MKRVAFEYKVKSRNKRILSGSHCVQFFGRHSPHGMEGSGPQALYMIETRSGCTYMLRFINLNMLALTEDEKEMGEIFGVVLARNNGARLRFHYGVVRVRDEKGGWYSWEFNCKSEGGGYFTISGPGWRAFANSRINAMLTLFKEQDDDLYTIRVSY</sequence>
<evidence type="ECO:0000313" key="2">
    <source>
        <dbReference type="Proteomes" id="UP001472677"/>
    </source>
</evidence>
<evidence type="ECO:0000313" key="1">
    <source>
        <dbReference type="EMBL" id="KAK8530092.1"/>
    </source>
</evidence>
<comment type="caution">
    <text evidence="1">The sequence shown here is derived from an EMBL/GenBank/DDBJ whole genome shotgun (WGS) entry which is preliminary data.</text>
</comment>
<proteinExistence type="predicted"/>
<dbReference type="Proteomes" id="UP001472677">
    <property type="component" value="Unassembled WGS sequence"/>
</dbReference>
<organism evidence="1 2">
    <name type="scientific">Hibiscus sabdariffa</name>
    <name type="common">roselle</name>
    <dbReference type="NCBI Taxonomy" id="183260"/>
    <lineage>
        <taxon>Eukaryota</taxon>
        <taxon>Viridiplantae</taxon>
        <taxon>Streptophyta</taxon>
        <taxon>Embryophyta</taxon>
        <taxon>Tracheophyta</taxon>
        <taxon>Spermatophyta</taxon>
        <taxon>Magnoliopsida</taxon>
        <taxon>eudicotyledons</taxon>
        <taxon>Gunneridae</taxon>
        <taxon>Pentapetalae</taxon>
        <taxon>rosids</taxon>
        <taxon>malvids</taxon>
        <taxon>Malvales</taxon>
        <taxon>Malvaceae</taxon>
        <taxon>Malvoideae</taxon>
        <taxon>Hibiscus</taxon>
    </lineage>
</organism>
<dbReference type="EMBL" id="JBBPBM010000036">
    <property type="protein sequence ID" value="KAK8530092.1"/>
    <property type="molecule type" value="Genomic_DNA"/>
</dbReference>
<accession>A0ABR2D8G1</accession>
<protein>
    <recommendedName>
        <fullName evidence="3">TF-B3 domain-containing protein</fullName>
    </recommendedName>
</protein>
<reference evidence="1 2" key="1">
    <citation type="journal article" date="2024" name="G3 (Bethesda)">
        <title>Genome assembly of Hibiscus sabdariffa L. provides insights into metabolisms of medicinal natural products.</title>
        <authorList>
            <person name="Kim T."/>
        </authorList>
    </citation>
    <scope>NUCLEOTIDE SEQUENCE [LARGE SCALE GENOMIC DNA]</scope>
    <source>
        <strain evidence="1">TK-2024</strain>
        <tissue evidence="1">Old leaves</tissue>
    </source>
</reference>
<keyword evidence="2" id="KW-1185">Reference proteome</keyword>
<evidence type="ECO:0008006" key="3">
    <source>
        <dbReference type="Google" id="ProtNLM"/>
    </source>
</evidence>